<dbReference type="Gene3D" id="3.80.10.10">
    <property type="entry name" value="Ribonuclease Inhibitor"/>
    <property type="match status" value="1"/>
</dbReference>
<feature type="signal peptide" evidence="3">
    <location>
        <begin position="1"/>
        <end position="30"/>
    </location>
</feature>
<reference evidence="5" key="1">
    <citation type="submission" date="2022-08" db="EMBL/GenBank/DDBJ databases">
        <authorList>
            <person name="Gutierrez-Valencia J."/>
        </authorList>
    </citation>
    <scope>NUCLEOTIDE SEQUENCE</scope>
</reference>
<evidence type="ECO:0000313" key="6">
    <source>
        <dbReference type="Proteomes" id="UP001154282"/>
    </source>
</evidence>
<name>A0AAV0HUU2_9ROSI</name>
<organism evidence="5 6">
    <name type="scientific">Linum tenue</name>
    <dbReference type="NCBI Taxonomy" id="586396"/>
    <lineage>
        <taxon>Eukaryota</taxon>
        <taxon>Viridiplantae</taxon>
        <taxon>Streptophyta</taxon>
        <taxon>Embryophyta</taxon>
        <taxon>Tracheophyta</taxon>
        <taxon>Spermatophyta</taxon>
        <taxon>Magnoliopsida</taxon>
        <taxon>eudicotyledons</taxon>
        <taxon>Gunneridae</taxon>
        <taxon>Pentapetalae</taxon>
        <taxon>rosids</taxon>
        <taxon>fabids</taxon>
        <taxon>Malpighiales</taxon>
        <taxon>Linaceae</taxon>
        <taxon>Linum</taxon>
    </lineage>
</organism>
<evidence type="ECO:0000256" key="3">
    <source>
        <dbReference type="SAM" id="SignalP"/>
    </source>
</evidence>
<comment type="caution">
    <text evidence="5">The sequence shown here is derived from an EMBL/GenBank/DDBJ whole genome shotgun (WGS) entry which is preliminary data.</text>
</comment>
<dbReference type="InterPro" id="IPR013210">
    <property type="entry name" value="LRR_N_plant-typ"/>
</dbReference>
<dbReference type="Proteomes" id="UP001154282">
    <property type="component" value="Unassembled WGS sequence"/>
</dbReference>
<feature type="domain" description="Leucine-rich repeat-containing N-terminal plant-type" evidence="4">
    <location>
        <begin position="35"/>
        <end position="79"/>
    </location>
</feature>
<gene>
    <name evidence="5" type="ORF">LITE_LOCUS5944</name>
</gene>
<keyword evidence="3" id="KW-0732">Signal</keyword>
<dbReference type="InterPro" id="IPR032675">
    <property type="entry name" value="LRR_dom_sf"/>
</dbReference>
<evidence type="ECO:0000313" key="5">
    <source>
        <dbReference type="EMBL" id="CAI0388714.1"/>
    </source>
</evidence>
<dbReference type="EMBL" id="CAMGYJ010000003">
    <property type="protein sequence ID" value="CAI0388714.1"/>
    <property type="molecule type" value="Genomic_DNA"/>
</dbReference>
<keyword evidence="6" id="KW-1185">Reference proteome</keyword>
<feature type="chain" id="PRO_5043516233" description="Leucine-rich repeat-containing N-terminal plant-type domain-containing protein" evidence="3">
    <location>
        <begin position="31"/>
        <end position="137"/>
    </location>
</feature>
<accession>A0AAV0HUU2</accession>
<keyword evidence="1" id="KW-0433">Leucine-rich repeat</keyword>
<protein>
    <recommendedName>
        <fullName evidence="4">Leucine-rich repeat-containing N-terminal plant-type domain-containing protein</fullName>
    </recommendedName>
</protein>
<evidence type="ECO:0000259" key="4">
    <source>
        <dbReference type="Pfam" id="PF08263"/>
    </source>
</evidence>
<sequence>MSAGGSKARYGWFIWAVALFTVAEWKSCNGCWERERIGLLRIKASLNNPPYISSWSGTGTNSSDDDDDDCCNWYGVGCDFDTGKVTELMLDPGYPYNSDFNLPAKRDINASLFLPFQDLRELSLRGYHIPGCVENQG</sequence>
<evidence type="ECO:0000256" key="2">
    <source>
        <dbReference type="ARBA" id="ARBA00022737"/>
    </source>
</evidence>
<evidence type="ECO:0000256" key="1">
    <source>
        <dbReference type="ARBA" id="ARBA00022614"/>
    </source>
</evidence>
<proteinExistence type="predicted"/>
<keyword evidence="2" id="KW-0677">Repeat</keyword>
<dbReference type="AlphaFoldDB" id="A0AAV0HUU2"/>
<dbReference type="Pfam" id="PF08263">
    <property type="entry name" value="LRRNT_2"/>
    <property type="match status" value="1"/>
</dbReference>